<evidence type="ECO:0000313" key="1">
    <source>
        <dbReference type="EMBL" id="MBB5150362.1"/>
    </source>
</evidence>
<dbReference type="Proteomes" id="UP000557217">
    <property type="component" value="Unassembled WGS sequence"/>
</dbReference>
<keyword evidence="2" id="KW-1185">Reference proteome</keyword>
<accession>A0A840Q0H1</accession>
<comment type="caution">
    <text evidence="1">The sequence shown here is derived from an EMBL/GenBank/DDBJ whole genome shotgun (WGS) entry which is preliminary data.</text>
</comment>
<evidence type="ECO:0000313" key="2">
    <source>
        <dbReference type="Proteomes" id="UP000557217"/>
    </source>
</evidence>
<dbReference type="EMBL" id="JACHGZ010000048">
    <property type="protein sequence ID" value="MBB5150362.1"/>
    <property type="molecule type" value="Genomic_DNA"/>
</dbReference>
<gene>
    <name evidence="1" type="ORF">HNR36_002782</name>
</gene>
<reference evidence="1 2" key="1">
    <citation type="submission" date="2020-08" db="EMBL/GenBank/DDBJ databases">
        <title>Genomic Encyclopedia of Type Strains, Phase IV (KMG-IV): sequencing the most valuable type-strain genomes for metagenomic binning, comparative biology and taxonomic classification.</title>
        <authorList>
            <person name="Goeker M."/>
        </authorList>
    </citation>
    <scope>NUCLEOTIDE SEQUENCE [LARGE SCALE GENOMIC DNA]</scope>
    <source>
        <strain evidence="1 2">DSM 10633</strain>
    </source>
</reference>
<proteinExistence type="predicted"/>
<protein>
    <submittedName>
        <fullName evidence="1">Uncharacterized protein</fullName>
    </submittedName>
</protein>
<sequence length="115" mass="13226">MKKTPLVVWNNFDKEIDEIGAISSSFLAPKIMEWAELDSPSYYSFLSNFSKLLPGYTSVVKLSGEGDLFTETPKELSEKEYIYQLIQYDLLFGKQYSKDVILNESTSHHLSSNYH</sequence>
<organism evidence="1 2">
    <name type="scientific">Ureibacillus thermosphaericus</name>
    <dbReference type="NCBI Taxonomy" id="51173"/>
    <lineage>
        <taxon>Bacteria</taxon>
        <taxon>Bacillati</taxon>
        <taxon>Bacillota</taxon>
        <taxon>Bacilli</taxon>
        <taxon>Bacillales</taxon>
        <taxon>Caryophanaceae</taxon>
        <taxon>Ureibacillus</taxon>
    </lineage>
</organism>
<name>A0A840Q0H1_URETH</name>
<dbReference type="AlphaFoldDB" id="A0A840Q0H1"/>
<dbReference type="RefSeq" id="WP_168412803.1">
    <property type="nucleotide sequence ID" value="NZ_JAAXPW010000045.1"/>
</dbReference>